<evidence type="ECO:0000313" key="9">
    <source>
        <dbReference type="EMBL" id="CAH1405561.1"/>
    </source>
</evidence>
<dbReference type="Gene3D" id="3.60.60.30">
    <property type="match status" value="1"/>
</dbReference>
<evidence type="ECO:0000256" key="7">
    <source>
        <dbReference type="RuleBase" id="RU364138"/>
    </source>
</evidence>
<keyword evidence="5 7" id="KW-0443">Lipid metabolism</keyword>
<dbReference type="OrthoDB" id="419508at2759"/>
<accession>A0A9P0HQC6</accession>
<reference evidence="9" key="1">
    <citation type="submission" date="2022-01" db="EMBL/GenBank/DDBJ databases">
        <authorList>
            <person name="King R."/>
        </authorList>
    </citation>
    <scope>NUCLEOTIDE SEQUENCE</scope>
</reference>
<evidence type="ECO:0000256" key="8">
    <source>
        <dbReference type="SAM" id="Phobius"/>
    </source>
</evidence>
<dbReference type="PANTHER" id="PTHR12370">
    <property type="entry name" value="PHOSPHOLIPASE B-RELATED"/>
    <property type="match status" value="1"/>
</dbReference>
<keyword evidence="4 7" id="KW-0442">Lipid degradation</keyword>
<dbReference type="PANTHER" id="PTHR12370:SF3">
    <property type="entry name" value="PHOSPHOLIPASE B-LIKE 2-RELATED"/>
    <property type="match status" value="1"/>
</dbReference>
<evidence type="ECO:0000256" key="4">
    <source>
        <dbReference type="ARBA" id="ARBA00022963"/>
    </source>
</evidence>
<keyword evidence="8" id="KW-0472">Membrane</keyword>
<protein>
    <recommendedName>
        <fullName evidence="7">Phospholipase B-like</fullName>
        <ecNumber evidence="7">3.1.1.-</ecNumber>
    </recommendedName>
</protein>
<dbReference type="InterPro" id="IPR007000">
    <property type="entry name" value="PLipase_B-like"/>
</dbReference>
<comment type="function">
    <text evidence="7">Putative phospholipase.</text>
</comment>
<dbReference type="Proteomes" id="UP001152798">
    <property type="component" value="Chromosome 6"/>
</dbReference>
<sequence length="546" mass="62024">MLKVVGASWEQTRLTSILLFIVVVIALVTILFFEVPIDANDGIYSATAFYSKQSGFNIKFWGQNNHPHKVKKGIVRAYYKPTTHQTGWASIEIETQSKYPDWAQAFGAGLLEGSLSWQLIYSRWMNIIGTKCQNNQEQCNAIRAKLRDMETAAKAKAKKADLTDHYWHQVNLYYTQLDGLEEGWKLGVSRSRKKKQLNILHEDFLWMNSVEDIKNLEELRYNNIDEFRNSKQYVSLALLKLLPNTTVQFMLAHESGGPYTEMLRMQKKYIFGYHYTSSNKSNLVPGETIVFTSYPGAIYSLDDFYQISGGNALTVSGTAMRMLNYSVLEKIDFNKILIGPRVMAACRLSRKGQDWADLIDIEESGTGGKQWLVVDTKGPLSFWVVEQGPGITVGSLETDILANQGYWLSTGIPHFEKLRSILGYDDISKTRFGKAVDMLKTGLRNVTNPGELLELMHKPELVALGRPDIIKYNNEYQEKTTNPTNGGVIDLKIAIGNNDYLATAGPLHSDEVPPFQWSNSILQYLPHYGQPDVWKFEPVHPPWVWH</sequence>
<name>A0A9P0HQC6_NEZVI</name>
<dbReference type="EMBL" id="OV725082">
    <property type="protein sequence ID" value="CAH1405561.1"/>
    <property type="molecule type" value="Genomic_DNA"/>
</dbReference>
<evidence type="ECO:0000256" key="2">
    <source>
        <dbReference type="ARBA" id="ARBA00022729"/>
    </source>
</evidence>
<dbReference type="GO" id="GO:0004620">
    <property type="term" value="F:phospholipase activity"/>
    <property type="evidence" value="ECO:0007669"/>
    <property type="project" value="InterPro"/>
</dbReference>
<keyword evidence="6" id="KW-0325">Glycoprotein</keyword>
<comment type="similarity">
    <text evidence="1 7">Belongs to the phospholipase B-like family.</text>
</comment>
<proteinExistence type="inferred from homology"/>
<evidence type="ECO:0000256" key="6">
    <source>
        <dbReference type="ARBA" id="ARBA00023180"/>
    </source>
</evidence>
<dbReference type="GO" id="GO:0005576">
    <property type="term" value="C:extracellular region"/>
    <property type="evidence" value="ECO:0007669"/>
    <property type="project" value="TreeGrafter"/>
</dbReference>
<keyword evidence="2" id="KW-0732">Signal</keyword>
<dbReference type="AlphaFoldDB" id="A0A9P0HQC6"/>
<keyword evidence="10" id="KW-1185">Reference proteome</keyword>
<keyword evidence="3 7" id="KW-0378">Hydrolase</keyword>
<dbReference type="EC" id="3.1.1.-" evidence="7"/>
<organism evidence="9 10">
    <name type="scientific">Nezara viridula</name>
    <name type="common">Southern green stink bug</name>
    <name type="synonym">Cimex viridulus</name>
    <dbReference type="NCBI Taxonomy" id="85310"/>
    <lineage>
        <taxon>Eukaryota</taxon>
        <taxon>Metazoa</taxon>
        <taxon>Ecdysozoa</taxon>
        <taxon>Arthropoda</taxon>
        <taxon>Hexapoda</taxon>
        <taxon>Insecta</taxon>
        <taxon>Pterygota</taxon>
        <taxon>Neoptera</taxon>
        <taxon>Paraneoptera</taxon>
        <taxon>Hemiptera</taxon>
        <taxon>Heteroptera</taxon>
        <taxon>Panheteroptera</taxon>
        <taxon>Pentatomomorpha</taxon>
        <taxon>Pentatomoidea</taxon>
        <taxon>Pentatomidae</taxon>
        <taxon>Pentatominae</taxon>
        <taxon>Nezara</taxon>
    </lineage>
</organism>
<keyword evidence="8" id="KW-0812">Transmembrane</keyword>
<evidence type="ECO:0000256" key="1">
    <source>
        <dbReference type="ARBA" id="ARBA00007835"/>
    </source>
</evidence>
<dbReference type="GO" id="GO:0009395">
    <property type="term" value="P:phospholipid catabolic process"/>
    <property type="evidence" value="ECO:0007669"/>
    <property type="project" value="TreeGrafter"/>
</dbReference>
<evidence type="ECO:0000313" key="10">
    <source>
        <dbReference type="Proteomes" id="UP001152798"/>
    </source>
</evidence>
<dbReference type="Pfam" id="PF04916">
    <property type="entry name" value="Phospholip_B"/>
    <property type="match status" value="1"/>
</dbReference>
<evidence type="ECO:0000256" key="5">
    <source>
        <dbReference type="ARBA" id="ARBA00023098"/>
    </source>
</evidence>
<gene>
    <name evidence="9" type="ORF">NEZAVI_LOCUS13743</name>
</gene>
<feature type="transmembrane region" description="Helical" evidence="8">
    <location>
        <begin position="12"/>
        <end position="33"/>
    </location>
</feature>
<evidence type="ECO:0000256" key="3">
    <source>
        <dbReference type="ARBA" id="ARBA00022801"/>
    </source>
</evidence>
<keyword evidence="8" id="KW-1133">Transmembrane helix</keyword>